<dbReference type="PANTHER" id="PTHR30520">
    <property type="entry name" value="FORMATE TRANSPORTER-RELATED"/>
    <property type="match status" value="1"/>
</dbReference>
<sequence length="282" mass="30527">MAPSTGTLPPHEAAQAVLRNGYEHLTEPMLRTFAQNIYGALLLSAGGLLAILVGAGFPAIQEDNPGIQRLLQGAAFPVGLVMVYFVGAELFTGYPMWFTLTALQRKGTFMEYVNTAVASWVGNLLGTLFFSLMSTMATEAITQEPWRAAVVNQITEDIVEQQFHIILLRAIFCGWLVTVAMFLGTQNQDGISRALCLHFPFFISTVARFPHTVEYMYLVSTAMILGAPLSIWGFIWKVLLPVTLGNIIGGALFTGAYLALIHLPDGTPVGGAPNGSLLDSDE</sequence>
<dbReference type="InterPro" id="IPR023271">
    <property type="entry name" value="Aquaporin-like"/>
</dbReference>
<accession>A0ABR0E4W9</accession>
<gene>
    <name evidence="7" type="ORF">PRZ48_012452</name>
</gene>
<dbReference type="EMBL" id="JAXOVC010000010">
    <property type="protein sequence ID" value="KAK4496472.1"/>
    <property type="molecule type" value="Genomic_DNA"/>
</dbReference>
<keyword evidence="8" id="KW-1185">Reference proteome</keyword>
<feature type="transmembrane region" description="Helical" evidence="6">
    <location>
        <begin position="37"/>
        <end position="60"/>
    </location>
</feature>
<evidence type="ECO:0000256" key="3">
    <source>
        <dbReference type="ARBA" id="ARBA00022989"/>
    </source>
</evidence>
<name>A0ABR0E4W9_ZASCE</name>
<evidence type="ECO:0000256" key="6">
    <source>
        <dbReference type="SAM" id="Phobius"/>
    </source>
</evidence>
<evidence type="ECO:0000313" key="7">
    <source>
        <dbReference type="EMBL" id="KAK4496472.1"/>
    </source>
</evidence>
<feature type="transmembrane region" description="Helical" evidence="6">
    <location>
        <begin position="112"/>
        <end position="133"/>
    </location>
</feature>
<dbReference type="Pfam" id="PF01226">
    <property type="entry name" value="Form_Nir_trans"/>
    <property type="match status" value="1"/>
</dbReference>
<keyword evidence="3 6" id="KW-1133">Transmembrane helix</keyword>
<protein>
    <recommendedName>
        <fullName evidence="9">Formate/nitrite transporter</fullName>
    </recommendedName>
</protein>
<dbReference type="PANTHER" id="PTHR30520:SF6">
    <property type="entry name" value="FORMATE_NITRATE FAMILY TRANSPORTER (EUROFUNG)"/>
    <property type="match status" value="1"/>
</dbReference>
<evidence type="ECO:0000256" key="5">
    <source>
        <dbReference type="ARBA" id="ARBA00049660"/>
    </source>
</evidence>
<feature type="transmembrane region" description="Helical" evidence="6">
    <location>
        <begin position="80"/>
        <end position="100"/>
    </location>
</feature>
<comment type="subcellular location">
    <subcellularLocation>
        <location evidence="1">Membrane</location>
        <topology evidence="1">Multi-pass membrane protein</topology>
    </subcellularLocation>
</comment>
<evidence type="ECO:0000256" key="4">
    <source>
        <dbReference type="ARBA" id="ARBA00023136"/>
    </source>
</evidence>
<dbReference type="Gene3D" id="1.20.1080.10">
    <property type="entry name" value="Glycerol uptake facilitator protein"/>
    <property type="match status" value="1"/>
</dbReference>
<dbReference type="InterPro" id="IPR000292">
    <property type="entry name" value="For/NO2_transpt"/>
</dbReference>
<comment type="caution">
    <text evidence="7">The sequence shown here is derived from an EMBL/GenBank/DDBJ whole genome shotgun (WGS) entry which is preliminary data.</text>
</comment>
<keyword evidence="4 6" id="KW-0472">Membrane</keyword>
<organism evidence="7 8">
    <name type="scientific">Zasmidium cellare</name>
    <name type="common">Wine cellar mold</name>
    <name type="synonym">Racodium cellare</name>
    <dbReference type="NCBI Taxonomy" id="395010"/>
    <lineage>
        <taxon>Eukaryota</taxon>
        <taxon>Fungi</taxon>
        <taxon>Dikarya</taxon>
        <taxon>Ascomycota</taxon>
        <taxon>Pezizomycotina</taxon>
        <taxon>Dothideomycetes</taxon>
        <taxon>Dothideomycetidae</taxon>
        <taxon>Mycosphaerellales</taxon>
        <taxon>Mycosphaerellaceae</taxon>
        <taxon>Zasmidium</taxon>
    </lineage>
</organism>
<reference evidence="7 8" key="1">
    <citation type="journal article" date="2023" name="G3 (Bethesda)">
        <title>A chromosome-level genome assembly of Zasmidium syzygii isolated from banana leaves.</title>
        <authorList>
            <person name="van Westerhoven A.C."/>
            <person name="Mehrabi R."/>
            <person name="Talebi R."/>
            <person name="Steentjes M.B.F."/>
            <person name="Corcolon B."/>
            <person name="Chong P.A."/>
            <person name="Kema G.H.J."/>
            <person name="Seidl M.F."/>
        </authorList>
    </citation>
    <scope>NUCLEOTIDE SEQUENCE [LARGE SCALE GENOMIC DNA]</scope>
    <source>
        <strain evidence="7 8">P124</strain>
    </source>
</reference>
<evidence type="ECO:0000313" key="8">
    <source>
        <dbReference type="Proteomes" id="UP001305779"/>
    </source>
</evidence>
<comment type="similarity">
    <text evidence="5">Belongs to the FNT transporter (TC 1.A.16) family.</text>
</comment>
<feature type="transmembrane region" description="Helical" evidence="6">
    <location>
        <begin position="215"/>
        <end position="235"/>
    </location>
</feature>
<proteinExistence type="inferred from homology"/>
<evidence type="ECO:0008006" key="9">
    <source>
        <dbReference type="Google" id="ProtNLM"/>
    </source>
</evidence>
<feature type="transmembrane region" description="Helical" evidence="6">
    <location>
        <begin position="163"/>
        <end position="183"/>
    </location>
</feature>
<feature type="transmembrane region" description="Helical" evidence="6">
    <location>
        <begin position="242"/>
        <end position="263"/>
    </location>
</feature>
<dbReference type="Proteomes" id="UP001305779">
    <property type="component" value="Unassembled WGS sequence"/>
</dbReference>
<keyword evidence="2 6" id="KW-0812">Transmembrane</keyword>
<evidence type="ECO:0000256" key="1">
    <source>
        <dbReference type="ARBA" id="ARBA00004141"/>
    </source>
</evidence>
<evidence type="ECO:0000256" key="2">
    <source>
        <dbReference type="ARBA" id="ARBA00022692"/>
    </source>
</evidence>